<evidence type="ECO:0000313" key="6">
    <source>
        <dbReference type="Proteomes" id="UP000683575"/>
    </source>
</evidence>
<comment type="catalytic activity">
    <reaction evidence="4">
        <text>a 2'-deoxyadenosine in DNA + S-adenosyl-L-methionine = an N(6)-methyl-2'-deoxyadenosine in DNA + S-adenosyl-L-homocysteine + H(+)</text>
        <dbReference type="Rhea" id="RHEA:15197"/>
        <dbReference type="Rhea" id="RHEA-COMP:12418"/>
        <dbReference type="Rhea" id="RHEA-COMP:12419"/>
        <dbReference type="ChEBI" id="CHEBI:15378"/>
        <dbReference type="ChEBI" id="CHEBI:57856"/>
        <dbReference type="ChEBI" id="CHEBI:59789"/>
        <dbReference type="ChEBI" id="CHEBI:90615"/>
        <dbReference type="ChEBI" id="CHEBI:90616"/>
        <dbReference type="EC" id="2.1.1.72"/>
    </reaction>
</comment>
<evidence type="ECO:0000256" key="4">
    <source>
        <dbReference type="ARBA" id="ARBA00047942"/>
    </source>
</evidence>
<dbReference type="RefSeq" id="WP_216939237.1">
    <property type="nucleotide sequence ID" value="NZ_CP077062.1"/>
</dbReference>
<proteinExistence type="predicted"/>
<dbReference type="EMBL" id="CP077062">
    <property type="protein sequence ID" value="QWZ07727.1"/>
    <property type="molecule type" value="Genomic_DNA"/>
</dbReference>
<sequence>MASSEHPPALLAENIPDDAFTPVHGDDQPCDICSAAGSAKCNHKWSSIVRKHNQSERQNAGEQTLFGVHGVRIDNAALAAALDDIEHQNADDIASVRAKADAWRRLDNSTELRRARTVADAWCAAFMWTLNRDAIQPITHEGLLALQGDPDLVPLAAQREVVARLARKYRFFHWHLEFPQIFRATGGAEAGTQGWSGGFSLVLGNPPWDRVKVQEPEFFNAAGRPDIAKATGAKRRKMIEALSAEDPPLFDAYSAALQEAEATACFLRNSGRFPLAGVGRDINTSSIFVESSSQLIAPTGRLGQVVPSGIATDDTTKNLFAELSDGRLVTLLDFDNRKGIFPAVHSATKFCVLIAKGTRDRMAKARFAFFLQEPKEAKDPSRWIPMSASDIALINPNTRTCPIFRTVRHGEIALDVYRRHAVLSGPEATREPNGWAFTTRPGLFHMGNDSALFTEDADAPGNVRLYEAKMAHAYDHRWANLAGVSEAPNRSDPKDLAQPRHWVSQREVKRRIGAEVPFLTGVRDVTNSTNERTLIPLVLPPEGVGHNITLFQVRTHALSLVACFASLACDFMSRVKLGGTHMSAFVLRQLPIPSPQTFDEPCPWDSQLTLAEWIRPRVLELLWTAEDLNGLAMSENLSGQPYVWDSERRRTLRAELDAAFMHLYGLRRDEVDFVLDDFPIVRKAEEKQYGRFALKELILNLYEDMARASASGQPLKSSLTPPPGGGPQN</sequence>
<protein>
    <recommendedName>
        <fullName evidence="1">site-specific DNA-methyltransferase (adenine-specific)</fullName>
        <ecNumber evidence="1">2.1.1.72</ecNumber>
    </recommendedName>
</protein>
<dbReference type="Proteomes" id="UP000683575">
    <property type="component" value="Chromosome"/>
</dbReference>
<dbReference type="REBASE" id="510423">
    <property type="entry name" value="NspG188ORF20400P"/>
</dbReference>
<organism evidence="5 6">
    <name type="scientific">Nocardioides panacis</name>
    <dbReference type="NCBI Taxonomy" id="2849501"/>
    <lineage>
        <taxon>Bacteria</taxon>
        <taxon>Bacillati</taxon>
        <taxon>Actinomycetota</taxon>
        <taxon>Actinomycetes</taxon>
        <taxon>Propionibacteriales</taxon>
        <taxon>Nocardioidaceae</taxon>
        <taxon>Nocardioides</taxon>
    </lineage>
</organism>
<dbReference type="EC" id="2.1.1.72" evidence="1"/>
<dbReference type="InterPro" id="IPR050953">
    <property type="entry name" value="N4_N6_ade-DNA_methylase"/>
</dbReference>
<reference evidence="5" key="1">
    <citation type="submission" date="2021-06" db="EMBL/GenBank/DDBJ databases">
        <title>Complete genome sequence of Nocardioides sp. G188.</title>
        <authorList>
            <person name="Im W.-T."/>
        </authorList>
    </citation>
    <scope>NUCLEOTIDE SEQUENCE</scope>
    <source>
        <strain evidence="5">G188</strain>
    </source>
</reference>
<evidence type="ECO:0000256" key="1">
    <source>
        <dbReference type="ARBA" id="ARBA00011900"/>
    </source>
</evidence>
<evidence type="ECO:0000256" key="3">
    <source>
        <dbReference type="ARBA" id="ARBA00022679"/>
    </source>
</evidence>
<keyword evidence="6" id="KW-1185">Reference proteome</keyword>
<name>A0A975SXG8_9ACTN</name>
<dbReference type="PANTHER" id="PTHR33841">
    <property type="entry name" value="DNA METHYLTRANSFERASE YEEA-RELATED"/>
    <property type="match status" value="1"/>
</dbReference>
<dbReference type="GO" id="GO:0032259">
    <property type="term" value="P:methylation"/>
    <property type="evidence" value="ECO:0007669"/>
    <property type="project" value="UniProtKB-KW"/>
</dbReference>
<gene>
    <name evidence="5" type="ORF">KRR39_20405</name>
</gene>
<dbReference type="GO" id="GO:0009007">
    <property type="term" value="F:site-specific DNA-methyltransferase (adenine-specific) activity"/>
    <property type="evidence" value="ECO:0007669"/>
    <property type="project" value="UniProtKB-EC"/>
</dbReference>
<evidence type="ECO:0000313" key="5">
    <source>
        <dbReference type="EMBL" id="QWZ07727.1"/>
    </source>
</evidence>
<dbReference type="AlphaFoldDB" id="A0A975SXG8"/>
<evidence type="ECO:0000256" key="2">
    <source>
        <dbReference type="ARBA" id="ARBA00022603"/>
    </source>
</evidence>
<dbReference type="KEGG" id="nps:KRR39_20405"/>
<accession>A0A975SXG8</accession>
<keyword evidence="2" id="KW-0489">Methyltransferase</keyword>
<dbReference type="PANTHER" id="PTHR33841:SF1">
    <property type="entry name" value="DNA METHYLTRANSFERASE A"/>
    <property type="match status" value="1"/>
</dbReference>
<keyword evidence="3" id="KW-0808">Transferase</keyword>